<organism evidence="1">
    <name type="scientific">Arion vulgaris</name>
    <dbReference type="NCBI Taxonomy" id="1028688"/>
    <lineage>
        <taxon>Eukaryota</taxon>
        <taxon>Metazoa</taxon>
        <taxon>Spiralia</taxon>
        <taxon>Lophotrochozoa</taxon>
        <taxon>Mollusca</taxon>
        <taxon>Gastropoda</taxon>
        <taxon>Heterobranchia</taxon>
        <taxon>Euthyneura</taxon>
        <taxon>Panpulmonata</taxon>
        <taxon>Eupulmonata</taxon>
        <taxon>Stylommatophora</taxon>
        <taxon>Helicina</taxon>
        <taxon>Arionoidea</taxon>
        <taxon>Arionidae</taxon>
        <taxon>Arion</taxon>
    </lineage>
</organism>
<dbReference type="EMBL" id="HACG01000309">
    <property type="protein sequence ID" value="CEK47174.1"/>
    <property type="molecule type" value="Transcribed_RNA"/>
</dbReference>
<proteinExistence type="predicted"/>
<gene>
    <name evidence="1" type="primary">ORF718</name>
</gene>
<reference evidence="1" key="1">
    <citation type="submission" date="2014-12" db="EMBL/GenBank/DDBJ databases">
        <title>Insight into the proteome of Arion vulgaris.</title>
        <authorList>
            <person name="Aradska J."/>
            <person name="Bulat T."/>
            <person name="Smidak R."/>
            <person name="Sarate P."/>
            <person name="Gangsoo J."/>
            <person name="Sialana F."/>
            <person name="Bilban M."/>
            <person name="Lubec G."/>
        </authorList>
    </citation>
    <scope>NUCLEOTIDE SEQUENCE</scope>
    <source>
        <tissue evidence="1">Skin</tissue>
    </source>
</reference>
<accession>A0A0B6XTH5</accession>
<sequence>MIITEREFIIENTSGFVQILRAFAPQEKFSLEPRRLFLAGNLTDSERKVGSSLKLFDKCGILLVRSTEFT</sequence>
<dbReference type="AlphaFoldDB" id="A0A0B6XTH5"/>
<name>A0A0B6XTH5_9EUPU</name>
<protein>
    <submittedName>
        <fullName evidence="1">Uncharacterized protein</fullName>
    </submittedName>
</protein>
<evidence type="ECO:0000313" key="1">
    <source>
        <dbReference type="EMBL" id="CEK47174.1"/>
    </source>
</evidence>